<dbReference type="InterPro" id="IPR020598">
    <property type="entry name" value="rRNA_Ade_methylase_Trfase_N"/>
</dbReference>
<evidence type="ECO:0000256" key="3">
    <source>
        <dbReference type="ARBA" id="ARBA00022691"/>
    </source>
</evidence>
<evidence type="ECO:0000256" key="2">
    <source>
        <dbReference type="ARBA" id="ARBA00022679"/>
    </source>
</evidence>
<dbReference type="Gene3D" id="3.40.50.150">
    <property type="entry name" value="Vaccinia Virus protein VP39"/>
    <property type="match status" value="1"/>
</dbReference>
<feature type="domain" description="Ribosomal RNA adenine methylase transferase N-terminal" evidence="4">
    <location>
        <begin position="22"/>
        <end position="170"/>
    </location>
</feature>
<reference evidence="5 6" key="1">
    <citation type="submission" date="2020-07" db="EMBL/GenBank/DDBJ databases">
        <title>Thermogemmata thermophila gen. nov., sp. nov., a novel moderate thermophilic planctomycete from a Kamchatka hot spring.</title>
        <authorList>
            <person name="Elcheninov A.G."/>
            <person name="Podosokorskaya O.A."/>
            <person name="Kovaleva O.L."/>
            <person name="Novikov A."/>
            <person name="Bonch-Osmolovskaya E.A."/>
            <person name="Toshchakov S.V."/>
            <person name="Kublanov I.V."/>
        </authorList>
    </citation>
    <scope>NUCLEOTIDE SEQUENCE [LARGE SCALE GENOMIC DNA]</scope>
    <source>
        <strain evidence="5 6">2918</strain>
    </source>
</reference>
<comment type="caution">
    <text evidence="5">The sequence shown here is derived from an EMBL/GenBank/DDBJ whole genome shotgun (WGS) entry which is preliminary data.</text>
</comment>
<dbReference type="SMART" id="SM00650">
    <property type="entry name" value="rADc"/>
    <property type="match status" value="1"/>
</dbReference>
<dbReference type="GO" id="GO:0000179">
    <property type="term" value="F:rRNA (adenine-N6,N6-)-dimethyltransferase activity"/>
    <property type="evidence" value="ECO:0007669"/>
    <property type="project" value="InterPro"/>
</dbReference>
<proteinExistence type="predicted"/>
<dbReference type="PROSITE" id="PS01131">
    <property type="entry name" value="RRNA_A_DIMETH"/>
    <property type="match status" value="1"/>
</dbReference>
<gene>
    <name evidence="5" type="ORF">H0921_16980</name>
</gene>
<name>A0A7V9AD06_9BACT</name>
<keyword evidence="6" id="KW-1185">Reference proteome</keyword>
<evidence type="ECO:0000313" key="5">
    <source>
        <dbReference type="EMBL" id="MBA2227856.1"/>
    </source>
</evidence>
<evidence type="ECO:0000256" key="1">
    <source>
        <dbReference type="ARBA" id="ARBA00022603"/>
    </source>
</evidence>
<dbReference type="AlphaFoldDB" id="A0A7V9AD06"/>
<dbReference type="SUPFAM" id="SSF53335">
    <property type="entry name" value="S-adenosyl-L-methionine-dependent methyltransferases"/>
    <property type="match status" value="1"/>
</dbReference>
<dbReference type="Pfam" id="PF13649">
    <property type="entry name" value="Methyltransf_25"/>
    <property type="match status" value="1"/>
</dbReference>
<evidence type="ECO:0000313" key="6">
    <source>
        <dbReference type="Proteomes" id="UP000542342"/>
    </source>
</evidence>
<keyword evidence="3" id="KW-0949">S-adenosyl-L-methionine</keyword>
<dbReference type="CDD" id="cd02440">
    <property type="entry name" value="AdoMet_MTases"/>
    <property type="match status" value="1"/>
</dbReference>
<sequence length="189" mass="21301">MMKAFLRHGRKIASFAPSSRAMARKVVDGIEWEKVRCLVELGAGTGPITAELIRHVRPQTRLIVVELDPVLCSRLKARFSNIANLEVIHGDAVHLERLLAERGIPQVDHVLSGLPLPSFPEELRHAILSTAARVLAPGGTFRQLTVMPLIYYRLYARYFDDIRFRFVPWNLPPGGVYVCRGFKIQPLVP</sequence>
<keyword evidence="1 5" id="KW-0489">Methyltransferase</keyword>
<keyword evidence="2 5" id="KW-0808">Transferase</keyword>
<dbReference type="Proteomes" id="UP000542342">
    <property type="component" value="Unassembled WGS sequence"/>
</dbReference>
<organism evidence="5 6">
    <name type="scientific">Thermogemmata fonticola</name>
    <dbReference type="NCBI Taxonomy" id="2755323"/>
    <lineage>
        <taxon>Bacteria</taxon>
        <taxon>Pseudomonadati</taxon>
        <taxon>Planctomycetota</taxon>
        <taxon>Planctomycetia</taxon>
        <taxon>Gemmatales</taxon>
        <taxon>Gemmataceae</taxon>
        <taxon>Thermogemmata</taxon>
    </lineage>
</organism>
<dbReference type="EMBL" id="JACEFB010000020">
    <property type="protein sequence ID" value="MBA2227856.1"/>
    <property type="molecule type" value="Genomic_DNA"/>
</dbReference>
<accession>A0A7V9AD06</accession>
<dbReference type="InterPro" id="IPR029063">
    <property type="entry name" value="SAM-dependent_MTases_sf"/>
</dbReference>
<dbReference type="RefSeq" id="WP_194539719.1">
    <property type="nucleotide sequence ID" value="NZ_JACEFB010000020.1"/>
</dbReference>
<dbReference type="InterPro" id="IPR041698">
    <property type="entry name" value="Methyltransf_25"/>
</dbReference>
<dbReference type="InterPro" id="IPR020596">
    <property type="entry name" value="rRNA_Ade_Mease_Trfase_CS"/>
</dbReference>
<protein>
    <submittedName>
        <fullName evidence="5">Methyltransferase domain-containing protein</fullName>
    </submittedName>
</protein>
<evidence type="ECO:0000259" key="4">
    <source>
        <dbReference type="SMART" id="SM00650"/>
    </source>
</evidence>